<dbReference type="Proteomes" id="UP001589683">
    <property type="component" value="Unassembled WGS sequence"/>
</dbReference>
<reference evidence="2 3" key="1">
    <citation type="submission" date="2024-09" db="EMBL/GenBank/DDBJ databases">
        <authorList>
            <person name="Sun Q."/>
            <person name="Mori K."/>
        </authorList>
    </citation>
    <scope>NUCLEOTIDE SEQUENCE [LARGE SCALE GENOMIC DNA]</scope>
    <source>
        <strain evidence="2 3">CECT 8726</strain>
    </source>
</reference>
<dbReference type="InterPro" id="IPR014710">
    <property type="entry name" value="RmlC-like_jellyroll"/>
</dbReference>
<evidence type="ECO:0000313" key="3">
    <source>
        <dbReference type="Proteomes" id="UP001589683"/>
    </source>
</evidence>
<dbReference type="InterPro" id="IPR008579">
    <property type="entry name" value="UGlyAH_Cupin_dom"/>
</dbReference>
<dbReference type="CDD" id="cd02227">
    <property type="entry name" value="cupin_TM1112-like"/>
    <property type="match status" value="1"/>
</dbReference>
<dbReference type="RefSeq" id="WP_213887314.1">
    <property type="nucleotide sequence ID" value="NZ_JAGFNU010000001.1"/>
</dbReference>
<feature type="domain" description="(S)-ureidoglycine aminohydrolase cupin" evidence="1">
    <location>
        <begin position="49"/>
        <end position="117"/>
    </location>
</feature>
<dbReference type="SUPFAM" id="SSF51182">
    <property type="entry name" value="RmlC-like cupins"/>
    <property type="match status" value="1"/>
</dbReference>
<gene>
    <name evidence="2" type="ORF">ACFFUT_03265</name>
</gene>
<dbReference type="PANTHER" id="PTHR40943:SF1">
    <property type="entry name" value="CYTOPLASMIC PROTEIN"/>
    <property type="match status" value="1"/>
</dbReference>
<name>A0ABV5JBH3_9RHOB</name>
<protein>
    <submittedName>
        <fullName evidence="2">Cupin domain-containing protein</fullName>
    </submittedName>
</protein>
<organism evidence="2 3">
    <name type="scientific">Pseudohalocynthiibacter aestuariivivens</name>
    <dbReference type="NCBI Taxonomy" id="1591409"/>
    <lineage>
        <taxon>Bacteria</taxon>
        <taxon>Pseudomonadati</taxon>
        <taxon>Pseudomonadota</taxon>
        <taxon>Alphaproteobacteria</taxon>
        <taxon>Rhodobacterales</taxon>
        <taxon>Paracoccaceae</taxon>
        <taxon>Pseudohalocynthiibacter</taxon>
    </lineage>
</organism>
<dbReference type="EMBL" id="JBHMEA010000007">
    <property type="protein sequence ID" value="MFB9230807.1"/>
    <property type="molecule type" value="Genomic_DNA"/>
</dbReference>
<evidence type="ECO:0000313" key="2">
    <source>
        <dbReference type="EMBL" id="MFB9230807.1"/>
    </source>
</evidence>
<proteinExistence type="predicted"/>
<comment type="caution">
    <text evidence="2">The sequence shown here is derived from an EMBL/GenBank/DDBJ whole genome shotgun (WGS) entry which is preliminary data.</text>
</comment>
<evidence type="ECO:0000259" key="1">
    <source>
        <dbReference type="Pfam" id="PF05899"/>
    </source>
</evidence>
<dbReference type="PANTHER" id="PTHR40943">
    <property type="entry name" value="CYTOPLASMIC PROTEIN-RELATED"/>
    <property type="match status" value="1"/>
</dbReference>
<keyword evidence="3" id="KW-1185">Reference proteome</keyword>
<dbReference type="Gene3D" id="2.60.120.10">
    <property type="entry name" value="Jelly Rolls"/>
    <property type="match status" value="1"/>
</dbReference>
<sequence>MTLNVIRLLPDGDPKTGFQPSDLVPPELFTKTDKTELIHEAYNNSETGISSGVWKCAPCREEIEAYPVDEMMTVISGSVTLTNADGSSDTFTAGDTFFIAKGTKCIWEITKTLHKFYMISE</sequence>
<dbReference type="Pfam" id="PF05899">
    <property type="entry name" value="Cupin_3"/>
    <property type="match status" value="1"/>
</dbReference>
<accession>A0ABV5JBH3</accession>
<dbReference type="InterPro" id="IPR011051">
    <property type="entry name" value="RmlC_Cupin_sf"/>
</dbReference>